<evidence type="ECO:0000256" key="7">
    <source>
        <dbReference type="ARBA" id="ARBA00023049"/>
    </source>
</evidence>
<dbReference type="GO" id="GO:0030313">
    <property type="term" value="C:cell envelope"/>
    <property type="evidence" value="ECO:0007669"/>
    <property type="project" value="UniProtKB-SubCell"/>
</dbReference>
<dbReference type="GO" id="GO:0006508">
    <property type="term" value="P:proteolysis"/>
    <property type="evidence" value="ECO:0007669"/>
    <property type="project" value="UniProtKB-KW"/>
</dbReference>
<dbReference type="PANTHER" id="PTHR21666:SF288">
    <property type="entry name" value="CELL DIVISION PROTEIN YTFB"/>
    <property type="match status" value="1"/>
</dbReference>
<dbReference type="Pfam" id="PF19425">
    <property type="entry name" value="Csd3_N2"/>
    <property type="match status" value="1"/>
</dbReference>
<dbReference type="OrthoDB" id="9805070at2"/>
<proteinExistence type="predicted"/>
<comment type="caution">
    <text evidence="9">The sequence shown here is derived from an EMBL/GenBank/DDBJ whole genome shotgun (WGS) entry which is preliminary data.</text>
</comment>
<dbReference type="PANTHER" id="PTHR21666">
    <property type="entry name" value="PEPTIDASE-RELATED"/>
    <property type="match status" value="1"/>
</dbReference>
<dbReference type="CDD" id="cd12797">
    <property type="entry name" value="M23_peptidase"/>
    <property type="match status" value="1"/>
</dbReference>
<dbReference type="EMBL" id="VFRR01000004">
    <property type="protein sequence ID" value="TPE54789.1"/>
    <property type="molecule type" value="Genomic_DNA"/>
</dbReference>
<evidence type="ECO:0000256" key="4">
    <source>
        <dbReference type="ARBA" id="ARBA00022723"/>
    </source>
</evidence>
<dbReference type="Gene3D" id="3.10.450.350">
    <property type="match status" value="2"/>
</dbReference>
<dbReference type="AlphaFoldDB" id="A0A501X2T3"/>
<evidence type="ECO:0000256" key="5">
    <source>
        <dbReference type="ARBA" id="ARBA00022801"/>
    </source>
</evidence>
<evidence type="ECO:0000313" key="9">
    <source>
        <dbReference type="EMBL" id="TPE54789.1"/>
    </source>
</evidence>
<comment type="subcellular location">
    <subcellularLocation>
        <location evidence="2">Cell envelope</location>
    </subcellularLocation>
</comment>
<dbReference type="FunFam" id="2.70.70.10:FF:000002">
    <property type="entry name" value="Murein DD-endopeptidase MepM"/>
    <property type="match status" value="1"/>
</dbReference>
<evidence type="ECO:0000259" key="8">
    <source>
        <dbReference type="PROSITE" id="PS51782"/>
    </source>
</evidence>
<dbReference type="PROSITE" id="PS51782">
    <property type="entry name" value="LYSM"/>
    <property type="match status" value="1"/>
</dbReference>
<evidence type="ECO:0000256" key="2">
    <source>
        <dbReference type="ARBA" id="ARBA00004196"/>
    </source>
</evidence>
<sequence length="426" mass="46916">MRRYILPLLSVVLVGTGAGLLLSPSSDPVLLTQTQVATNQPVTTLISQPTTNQSPTYAPPTQLNISVKPGDSLSAIFQSHGLDAAQSYQLLQTEHGALLNKLQPGQEIEIRYTQRDNHVHQLILRSGDATETHFSFQDNGCHSKQIALAVESNKDYREVSISRSLQQDAQAAGLSAATIQTISQILASEIDFALDLRTGDHLAVLLNRHTRNGKTVSSPTIEALAFFNNGRYFEAFRFEGESNTYYLTADGLSLQRRFLRAPLDYRRVSSRFNPNRLHPIFKTQRPHNGIDYAAPEGIPVLAAGSGRISFIGEQKGYGNVVIVDHGQSYSTLYAHLSGFAAGLQAGDDVSQGDEIAYVGQTGWATGPHLHYEFRIHGQHKNPSTVTIPYDAPLSKQELMTFLQQVAGIKRDFTSRFSTQLKSKINR</sequence>
<organism evidence="9 10">
    <name type="scientific">Maribrevibacterium harenarium</name>
    <dbReference type="NCBI Taxonomy" id="2589817"/>
    <lineage>
        <taxon>Bacteria</taxon>
        <taxon>Pseudomonadati</taxon>
        <taxon>Pseudomonadota</taxon>
        <taxon>Gammaproteobacteria</taxon>
        <taxon>Oceanospirillales</taxon>
        <taxon>Oceanospirillaceae</taxon>
        <taxon>Maribrevibacterium</taxon>
    </lineage>
</organism>
<evidence type="ECO:0000256" key="6">
    <source>
        <dbReference type="ARBA" id="ARBA00022833"/>
    </source>
</evidence>
<dbReference type="GO" id="GO:0004222">
    <property type="term" value="F:metalloendopeptidase activity"/>
    <property type="evidence" value="ECO:0007669"/>
    <property type="project" value="TreeGrafter"/>
</dbReference>
<protein>
    <submittedName>
        <fullName evidence="9">Peptidase M23</fullName>
    </submittedName>
</protein>
<dbReference type="SUPFAM" id="SSF51261">
    <property type="entry name" value="Duplicated hybrid motif"/>
    <property type="match status" value="1"/>
</dbReference>
<accession>A0A501X2T3</accession>
<dbReference type="GO" id="GO:0042834">
    <property type="term" value="F:peptidoglycan binding"/>
    <property type="evidence" value="ECO:0007669"/>
    <property type="project" value="InterPro"/>
</dbReference>
<feature type="domain" description="LysM" evidence="8">
    <location>
        <begin position="63"/>
        <end position="110"/>
    </location>
</feature>
<keyword evidence="7" id="KW-0482">Metalloprotease</keyword>
<keyword evidence="3" id="KW-0645">Protease</keyword>
<dbReference type="InterPro" id="IPR045834">
    <property type="entry name" value="Csd3_N2"/>
</dbReference>
<keyword evidence="10" id="KW-1185">Reference proteome</keyword>
<dbReference type="Pfam" id="PF01551">
    <property type="entry name" value="Peptidase_M23"/>
    <property type="match status" value="1"/>
</dbReference>
<dbReference type="Proteomes" id="UP000315901">
    <property type="component" value="Unassembled WGS sequence"/>
</dbReference>
<evidence type="ECO:0000256" key="1">
    <source>
        <dbReference type="ARBA" id="ARBA00001947"/>
    </source>
</evidence>
<keyword evidence="6" id="KW-0862">Zinc</keyword>
<reference evidence="9 10" key="1">
    <citation type="submission" date="2019-06" db="EMBL/GenBank/DDBJ databases">
        <title>A novel bacterium of genus Marinomonas, isolated from coastal sand.</title>
        <authorList>
            <person name="Huang H."/>
            <person name="Mo K."/>
            <person name="Hu Y."/>
        </authorList>
    </citation>
    <scope>NUCLEOTIDE SEQUENCE [LARGE SCALE GENOMIC DNA]</scope>
    <source>
        <strain evidence="9 10">HB171799</strain>
    </source>
</reference>
<keyword evidence="5" id="KW-0378">Hydrolase</keyword>
<comment type="cofactor">
    <cofactor evidence="1">
        <name>Zn(2+)</name>
        <dbReference type="ChEBI" id="CHEBI:29105"/>
    </cofactor>
</comment>
<dbReference type="InterPro" id="IPR016047">
    <property type="entry name" value="M23ase_b-sheet_dom"/>
</dbReference>
<dbReference type="Gene3D" id="2.70.70.10">
    <property type="entry name" value="Glucose Permease (Domain IIA)"/>
    <property type="match status" value="1"/>
</dbReference>
<evidence type="ECO:0000313" key="10">
    <source>
        <dbReference type="Proteomes" id="UP000315901"/>
    </source>
</evidence>
<dbReference type="Pfam" id="PF04225">
    <property type="entry name" value="LysM_OapA"/>
    <property type="match status" value="1"/>
</dbReference>
<dbReference type="InterPro" id="IPR018392">
    <property type="entry name" value="LysM"/>
</dbReference>
<gene>
    <name evidence="9" type="ORF">FJM67_03955</name>
</gene>
<dbReference type="InterPro" id="IPR050570">
    <property type="entry name" value="Cell_wall_metabolism_enzyme"/>
</dbReference>
<dbReference type="InterPro" id="IPR007340">
    <property type="entry name" value="LysM_Opacity-associatedA"/>
</dbReference>
<evidence type="ECO:0000256" key="3">
    <source>
        <dbReference type="ARBA" id="ARBA00022670"/>
    </source>
</evidence>
<dbReference type="GO" id="GO:0046872">
    <property type="term" value="F:metal ion binding"/>
    <property type="evidence" value="ECO:0007669"/>
    <property type="project" value="UniProtKB-KW"/>
</dbReference>
<dbReference type="InterPro" id="IPR011055">
    <property type="entry name" value="Dup_hybrid_motif"/>
</dbReference>
<dbReference type="RefSeq" id="WP_140587368.1">
    <property type="nucleotide sequence ID" value="NZ_VFRR01000004.1"/>
</dbReference>
<keyword evidence="4" id="KW-0479">Metal-binding</keyword>
<name>A0A501X2T3_9GAMM</name>